<evidence type="ECO:0000256" key="4">
    <source>
        <dbReference type="ARBA" id="ARBA00023136"/>
    </source>
</evidence>
<dbReference type="GO" id="GO:0009506">
    <property type="term" value="C:plasmodesma"/>
    <property type="evidence" value="ECO:0007669"/>
    <property type="project" value="TreeGrafter"/>
</dbReference>
<keyword evidence="4 5" id="KW-0472">Membrane</keyword>
<keyword evidence="2 5" id="KW-0812">Transmembrane</keyword>
<keyword evidence="3 5" id="KW-1133">Transmembrane helix</keyword>
<dbReference type="InterPro" id="IPR044839">
    <property type="entry name" value="NDR1-like"/>
</dbReference>
<accession>A0AAD8KCQ0</accession>
<dbReference type="PANTHER" id="PTHR31415:SF166">
    <property type="entry name" value="LATE EMBRYOGENESIS ABUNDANT (LEA) HYDROXYPROLINE-RICH GLYCOPROTEIN FAMILY"/>
    <property type="match status" value="1"/>
</dbReference>
<dbReference type="GO" id="GO:0005886">
    <property type="term" value="C:plasma membrane"/>
    <property type="evidence" value="ECO:0007669"/>
    <property type="project" value="TreeGrafter"/>
</dbReference>
<evidence type="ECO:0000313" key="7">
    <source>
        <dbReference type="EMBL" id="KAK1418926.1"/>
    </source>
</evidence>
<evidence type="ECO:0000256" key="2">
    <source>
        <dbReference type="ARBA" id="ARBA00022692"/>
    </source>
</evidence>
<evidence type="ECO:0000256" key="5">
    <source>
        <dbReference type="SAM" id="Phobius"/>
    </source>
</evidence>
<dbReference type="Pfam" id="PF03168">
    <property type="entry name" value="LEA_2"/>
    <property type="match status" value="1"/>
</dbReference>
<dbReference type="EMBL" id="JAUHHV010000007">
    <property type="protein sequence ID" value="KAK1418926.1"/>
    <property type="molecule type" value="Genomic_DNA"/>
</dbReference>
<feature type="domain" description="Late embryogenesis abundant protein LEA-2 subgroup" evidence="6">
    <location>
        <begin position="74"/>
        <end position="177"/>
    </location>
</feature>
<evidence type="ECO:0000256" key="1">
    <source>
        <dbReference type="ARBA" id="ARBA00004167"/>
    </source>
</evidence>
<dbReference type="GO" id="GO:0098542">
    <property type="term" value="P:defense response to other organism"/>
    <property type="evidence" value="ECO:0007669"/>
    <property type="project" value="InterPro"/>
</dbReference>
<comment type="caution">
    <text evidence="7">The sequence shown here is derived from an EMBL/GenBank/DDBJ whole genome shotgun (WGS) entry which is preliminary data.</text>
</comment>
<dbReference type="Proteomes" id="UP001229421">
    <property type="component" value="Unassembled WGS sequence"/>
</dbReference>
<name>A0AAD8KCQ0_TARER</name>
<feature type="transmembrane region" description="Helical" evidence="5">
    <location>
        <begin position="21"/>
        <end position="44"/>
    </location>
</feature>
<evidence type="ECO:0000256" key="3">
    <source>
        <dbReference type="ARBA" id="ARBA00022989"/>
    </source>
</evidence>
<protein>
    <recommendedName>
        <fullName evidence="6">Late embryogenesis abundant protein LEA-2 subgroup domain-containing protein</fullName>
    </recommendedName>
</protein>
<comment type="subcellular location">
    <subcellularLocation>
        <location evidence="1">Membrane</location>
        <topology evidence="1">Single-pass membrane protein</topology>
    </subcellularLocation>
</comment>
<evidence type="ECO:0000259" key="6">
    <source>
        <dbReference type="Pfam" id="PF03168"/>
    </source>
</evidence>
<sequence length="213" mass="24144">MSTKHDCHHHRDNHRHKLYRHIAIAIITLIATILFTILLIFLILRPSKPNFTLQDITLYTFNISTTLTSTLQITISSRNPNSRIGIYYDKLNVYATYRNQQITLPTMIPPTYQGHKDVNIWSPYLYGNEVPVAPYLAASLAEDEMAGTVLINVRGAGKVRWKVGSFVSTVYRLNVNCPAYVTFGNKNINNNNGGYEVGPAVKYQLVERCNVDV</sequence>
<proteinExistence type="predicted"/>
<gene>
    <name evidence="7" type="ORF">QVD17_28079</name>
</gene>
<dbReference type="AlphaFoldDB" id="A0AAD8KCQ0"/>
<dbReference type="PANTHER" id="PTHR31415">
    <property type="entry name" value="OS05G0367900 PROTEIN"/>
    <property type="match status" value="1"/>
</dbReference>
<evidence type="ECO:0000313" key="8">
    <source>
        <dbReference type="Proteomes" id="UP001229421"/>
    </source>
</evidence>
<dbReference type="InterPro" id="IPR004864">
    <property type="entry name" value="LEA_2"/>
</dbReference>
<keyword evidence="8" id="KW-1185">Reference proteome</keyword>
<reference evidence="7" key="1">
    <citation type="journal article" date="2023" name="bioRxiv">
        <title>Improved chromosome-level genome assembly for marigold (Tagetes erecta).</title>
        <authorList>
            <person name="Jiang F."/>
            <person name="Yuan L."/>
            <person name="Wang S."/>
            <person name="Wang H."/>
            <person name="Xu D."/>
            <person name="Wang A."/>
            <person name="Fan W."/>
        </authorList>
    </citation>
    <scope>NUCLEOTIDE SEQUENCE</scope>
    <source>
        <strain evidence="7">WSJ</strain>
        <tissue evidence="7">Leaf</tissue>
    </source>
</reference>
<organism evidence="7 8">
    <name type="scientific">Tagetes erecta</name>
    <name type="common">African marigold</name>
    <dbReference type="NCBI Taxonomy" id="13708"/>
    <lineage>
        <taxon>Eukaryota</taxon>
        <taxon>Viridiplantae</taxon>
        <taxon>Streptophyta</taxon>
        <taxon>Embryophyta</taxon>
        <taxon>Tracheophyta</taxon>
        <taxon>Spermatophyta</taxon>
        <taxon>Magnoliopsida</taxon>
        <taxon>eudicotyledons</taxon>
        <taxon>Gunneridae</taxon>
        <taxon>Pentapetalae</taxon>
        <taxon>asterids</taxon>
        <taxon>campanulids</taxon>
        <taxon>Asterales</taxon>
        <taxon>Asteraceae</taxon>
        <taxon>Asteroideae</taxon>
        <taxon>Heliantheae alliance</taxon>
        <taxon>Tageteae</taxon>
        <taxon>Tagetes</taxon>
    </lineage>
</organism>